<dbReference type="InterPro" id="IPR046905">
    <property type="entry name" value="ABC-3C_MC1"/>
</dbReference>
<keyword evidence="2" id="KW-1185">Reference proteome</keyword>
<dbReference type="RefSeq" id="WP_106590102.1">
    <property type="nucleotide sequence ID" value="NZ_PYGI01000001.1"/>
</dbReference>
<proteinExistence type="predicted"/>
<evidence type="ECO:0000313" key="1">
    <source>
        <dbReference type="EMBL" id="PSL16658.1"/>
    </source>
</evidence>
<dbReference type="Pfam" id="PF20289">
    <property type="entry name" value="MComp1"/>
    <property type="match status" value="1"/>
</dbReference>
<dbReference type="OrthoDB" id="6961901at2"/>
<protein>
    <submittedName>
        <fullName evidence="1">Uncharacterized protein</fullName>
    </submittedName>
</protein>
<name>A0A2P8F4L4_9GAMM</name>
<dbReference type="Proteomes" id="UP000242133">
    <property type="component" value="Unassembled WGS sequence"/>
</dbReference>
<organism evidence="1 2">
    <name type="scientific">Marinobacterium halophilum</name>
    <dbReference type="NCBI Taxonomy" id="267374"/>
    <lineage>
        <taxon>Bacteria</taxon>
        <taxon>Pseudomonadati</taxon>
        <taxon>Pseudomonadota</taxon>
        <taxon>Gammaproteobacteria</taxon>
        <taxon>Oceanospirillales</taxon>
        <taxon>Oceanospirillaceae</taxon>
        <taxon>Marinobacterium</taxon>
    </lineage>
</organism>
<reference evidence="1 2" key="1">
    <citation type="submission" date="2018-03" db="EMBL/GenBank/DDBJ databases">
        <title>Genomic Encyclopedia of Archaeal and Bacterial Type Strains, Phase II (KMG-II): from individual species to whole genera.</title>
        <authorList>
            <person name="Goeker M."/>
        </authorList>
    </citation>
    <scope>NUCLEOTIDE SEQUENCE [LARGE SCALE GENOMIC DNA]</scope>
    <source>
        <strain evidence="1 2">DSM 17586</strain>
    </source>
</reference>
<comment type="caution">
    <text evidence="1">The sequence shown here is derived from an EMBL/GenBank/DDBJ whole genome shotgun (WGS) entry which is preliminary data.</text>
</comment>
<gene>
    <name evidence="1" type="ORF">CLV44_10156</name>
</gene>
<evidence type="ECO:0000313" key="2">
    <source>
        <dbReference type="Proteomes" id="UP000242133"/>
    </source>
</evidence>
<sequence>MKLLIKGIDLEFLSGQYENIKFHMLRSDDRLSFISCIVCVCETACDIVDNWRSIQNMVAVYYQHSGGFDAWNMYLAFASVEKIPVWEKYEIENNKFSARKIVLDDFQEIPNIGELITELDKQLLGSDLTLESRSCQLEEGVSYLENYYRGAPLDSKTESREKRALMLDKIIQSLNSNEN</sequence>
<accession>A0A2P8F4L4</accession>
<dbReference type="AlphaFoldDB" id="A0A2P8F4L4"/>
<dbReference type="EMBL" id="PYGI01000001">
    <property type="protein sequence ID" value="PSL16658.1"/>
    <property type="molecule type" value="Genomic_DNA"/>
</dbReference>